<dbReference type="EMBL" id="CP017269">
    <property type="protein sequence ID" value="AOT70933.1"/>
    <property type="molecule type" value="Genomic_DNA"/>
</dbReference>
<dbReference type="Gene3D" id="3.30.2090.10">
    <property type="entry name" value="Multidrug efflux transporter AcrB TolC docking domain, DN and DC subdomains"/>
    <property type="match status" value="2"/>
</dbReference>
<feature type="transmembrane region" description="Helical" evidence="1">
    <location>
        <begin position="422"/>
        <end position="445"/>
    </location>
</feature>
<dbReference type="Proteomes" id="UP000095743">
    <property type="component" value="Chromosome"/>
</dbReference>
<dbReference type="STRING" id="1424294.Gferi_16005"/>
<gene>
    <name evidence="2" type="ORF">Gferi_16005</name>
</gene>
<feature type="transmembrane region" description="Helical" evidence="1">
    <location>
        <begin position="978"/>
        <end position="1004"/>
    </location>
</feature>
<keyword evidence="1" id="KW-1133">Transmembrane helix</keyword>
<sequence>MKNLIRIAVEQRKIVLFMALLAAILGIYSYMMIPKQENPHIKVTASMVTTLYPGASPQDMEELVTKKIEDAVSEISEFKQVSSESAKNVSVVIVEYHNDADIDKANQALREKINRVKGQLPKGCLEPEIDTDLAEAAGMLISLSGEGYTYEQLSYYAEAIEDAIAGIDGIYKTKLVGNVDKQITVKVDTDRLNQLDLSFGEINQILYAQNVEIPNGALENEAGKLYVRAKGFYQSIEDIKNTIVGVSPENGGILRLKDIATIEMELKEDVEKTKQGEQSAVILTGYFKEDKNIIPIGKKVRETLESLKKNLPQDLILTEVIFQPEDVQKSMKGFTTNLILGMVLVIVVIFIGMGFRNALVVAMGIPFAVAVTFIAMKATQVTFQSVSLAGLIIALGMIVDNTIVISDGIAVRYSNGESKREAAINATGAAAMPVFTSTLTTLAAFVPLLFIPGDVGSFLSSLPKVVIYALTASFISAVFVTPALLTMVIKRKESTDKGTGKIKERFMALLQLGIKRKGRTLAVALLLFLLTVGVVMPQLKVAFFPKADKDVLYIDTFVEKVGDLKHTEKIAGQINQLMLEEPEILDVTTGIGTSMPKFYTTMMPFPNKENYTRAILKFDIKKSRRFKTKTELALYLQEKLDAQMIGAAATVKMLEMTDTETPVVIRVLGEDMNRLKAVSWELEKRLKDTPGTINVKSNASENTFEYLIDADTDKAVMMGILNSDIQQEVSTALFGSRNAVFRKAAKEYDIQLISNMKRVNELENLAIKSSITGEKVLLKQVAQIKLEPQIDSIRRFKKQRSVLVTSDVKPGFSPVDVENHIENVALKDIDLDGVKIVFDGEREKIGENFSNMGALGILIFFLIYSILLIEFQSFIEPFIILLTVPLSLIGSMLGLWIFRKPLSLTALLGVISLMGIVVNNAILLIDYIKDARKQGDGSEEACINAVNLRFRPIMLSSITTLMGLVPLAVSASELFSPMAIALMGGLMVSTLLTMIIIPVIYLSFESFKNRFAVKAT</sequence>
<organism evidence="2 3">
    <name type="scientific">Geosporobacter ferrireducens</name>
    <dbReference type="NCBI Taxonomy" id="1424294"/>
    <lineage>
        <taxon>Bacteria</taxon>
        <taxon>Bacillati</taxon>
        <taxon>Bacillota</taxon>
        <taxon>Clostridia</taxon>
        <taxon>Peptostreptococcales</taxon>
        <taxon>Thermotaleaceae</taxon>
        <taxon>Geosporobacter</taxon>
    </lineage>
</organism>
<dbReference type="Gene3D" id="1.20.1640.10">
    <property type="entry name" value="Multidrug efflux transporter AcrB transmembrane domain"/>
    <property type="match status" value="2"/>
</dbReference>
<dbReference type="SUPFAM" id="SSF82714">
    <property type="entry name" value="Multidrug efflux transporter AcrB TolC docking domain, DN and DC subdomains"/>
    <property type="match status" value="2"/>
</dbReference>
<feature type="transmembrane region" description="Helical" evidence="1">
    <location>
        <begin position="904"/>
        <end position="925"/>
    </location>
</feature>
<dbReference type="PRINTS" id="PR00702">
    <property type="entry name" value="ACRIFLAVINRP"/>
</dbReference>
<reference evidence="2 3" key="1">
    <citation type="submission" date="2016-09" db="EMBL/GenBank/DDBJ databases">
        <title>Genomic analysis reveals versatility of anaerobic energy metabolism of Geosporobacter ferrireducens IRF9 of phylum Firmicutes.</title>
        <authorList>
            <person name="Kim S.-J."/>
        </authorList>
    </citation>
    <scope>NUCLEOTIDE SEQUENCE [LARGE SCALE GENOMIC DNA]</scope>
    <source>
        <strain evidence="2 3">IRF9</strain>
    </source>
</reference>
<dbReference type="PANTHER" id="PTHR32063:SF18">
    <property type="entry name" value="CATION EFFLUX SYSTEM PROTEIN"/>
    <property type="match status" value="1"/>
</dbReference>
<feature type="transmembrane region" description="Helical" evidence="1">
    <location>
        <begin position="520"/>
        <end position="539"/>
    </location>
</feature>
<dbReference type="Gene3D" id="3.30.70.1320">
    <property type="entry name" value="Multidrug efflux transporter AcrB pore domain like"/>
    <property type="match status" value="1"/>
</dbReference>
<protein>
    <recommendedName>
        <fullName evidence="4">Transporter</fullName>
    </recommendedName>
</protein>
<dbReference type="Pfam" id="PF00873">
    <property type="entry name" value="ACR_tran"/>
    <property type="match status" value="1"/>
</dbReference>
<evidence type="ECO:0000256" key="1">
    <source>
        <dbReference type="SAM" id="Phobius"/>
    </source>
</evidence>
<keyword evidence="1" id="KW-0812">Transmembrane</keyword>
<dbReference type="SUPFAM" id="SSF82693">
    <property type="entry name" value="Multidrug efflux transporter AcrB pore domain, PN1, PN2, PC1 and PC2 subdomains"/>
    <property type="match status" value="2"/>
</dbReference>
<feature type="transmembrane region" description="Helical" evidence="1">
    <location>
        <begin position="14"/>
        <end position="33"/>
    </location>
</feature>
<dbReference type="GO" id="GO:0042910">
    <property type="term" value="F:xenobiotic transmembrane transporter activity"/>
    <property type="evidence" value="ECO:0007669"/>
    <property type="project" value="TreeGrafter"/>
</dbReference>
<feature type="transmembrane region" description="Helical" evidence="1">
    <location>
        <begin position="953"/>
        <end position="972"/>
    </location>
</feature>
<feature type="transmembrane region" description="Helical" evidence="1">
    <location>
        <begin position="465"/>
        <end position="489"/>
    </location>
</feature>
<accession>A0A1D8GJ44</accession>
<feature type="transmembrane region" description="Helical" evidence="1">
    <location>
        <begin position="388"/>
        <end position="410"/>
    </location>
</feature>
<evidence type="ECO:0000313" key="2">
    <source>
        <dbReference type="EMBL" id="AOT70933.1"/>
    </source>
</evidence>
<feature type="transmembrane region" description="Helical" evidence="1">
    <location>
        <begin position="878"/>
        <end position="898"/>
    </location>
</feature>
<feature type="transmembrane region" description="Helical" evidence="1">
    <location>
        <begin position="358"/>
        <end position="376"/>
    </location>
</feature>
<name>A0A1D8GJ44_9FIRM</name>
<dbReference type="KEGG" id="gfe:Gferi_16005"/>
<feature type="transmembrane region" description="Helical" evidence="1">
    <location>
        <begin position="852"/>
        <end position="871"/>
    </location>
</feature>
<evidence type="ECO:0008006" key="4">
    <source>
        <dbReference type="Google" id="ProtNLM"/>
    </source>
</evidence>
<keyword evidence="3" id="KW-1185">Reference proteome</keyword>
<dbReference type="InterPro" id="IPR001036">
    <property type="entry name" value="Acrflvin-R"/>
</dbReference>
<dbReference type="PANTHER" id="PTHR32063">
    <property type="match status" value="1"/>
</dbReference>
<dbReference type="Gene3D" id="3.30.70.1430">
    <property type="entry name" value="Multidrug efflux transporter AcrB pore domain"/>
    <property type="match status" value="2"/>
</dbReference>
<dbReference type="InterPro" id="IPR027463">
    <property type="entry name" value="AcrB_DN_DC_subdom"/>
</dbReference>
<dbReference type="OrthoDB" id="9757876at2"/>
<dbReference type="AlphaFoldDB" id="A0A1D8GJ44"/>
<dbReference type="SUPFAM" id="SSF82866">
    <property type="entry name" value="Multidrug efflux transporter AcrB transmembrane domain"/>
    <property type="match status" value="2"/>
</dbReference>
<dbReference type="Gene3D" id="3.30.70.1440">
    <property type="entry name" value="Multidrug efflux transporter AcrB pore domain"/>
    <property type="match status" value="1"/>
</dbReference>
<dbReference type="RefSeq" id="WP_069978231.1">
    <property type="nucleotide sequence ID" value="NZ_CP017269.1"/>
</dbReference>
<evidence type="ECO:0000313" key="3">
    <source>
        <dbReference type="Proteomes" id="UP000095743"/>
    </source>
</evidence>
<proteinExistence type="predicted"/>
<dbReference type="GO" id="GO:0005886">
    <property type="term" value="C:plasma membrane"/>
    <property type="evidence" value="ECO:0007669"/>
    <property type="project" value="TreeGrafter"/>
</dbReference>
<feature type="transmembrane region" description="Helical" evidence="1">
    <location>
        <begin position="334"/>
        <end position="351"/>
    </location>
</feature>
<keyword evidence="1" id="KW-0472">Membrane</keyword>